<dbReference type="Proteomes" id="UP000821866">
    <property type="component" value="Chromosome 8"/>
</dbReference>
<dbReference type="AlphaFoldDB" id="A0A9J6D9V7"/>
<dbReference type="InterPro" id="IPR017938">
    <property type="entry name" value="Riboflavin_synthase-like_b-brl"/>
</dbReference>
<name>A0A9J6D9V7_RHIMP</name>
<dbReference type="PANTHER" id="PTHR11972">
    <property type="entry name" value="NADPH OXIDASE"/>
    <property type="match status" value="1"/>
</dbReference>
<evidence type="ECO:0000259" key="2">
    <source>
        <dbReference type="Pfam" id="PF08022"/>
    </source>
</evidence>
<organism evidence="3 4">
    <name type="scientific">Rhipicephalus microplus</name>
    <name type="common">Cattle tick</name>
    <name type="synonym">Boophilus microplus</name>
    <dbReference type="NCBI Taxonomy" id="6941"/>
    <lineage>
        <taxon>Eukaryota</taxon>
        <taxon>Metazoa</taxon>
        <taxon>Ecdysozoa</taxon>
        <taxon>Arthropoda</taxon>
        <taxon>Chelicerata</taxon>
        <taxon>Arachnida</taxon>
        <taxon>Acari</taxon>
        <taxon>Parasitiformes</taxon>
        <taxon>Ixodida</taxon>
        <taxon>Ixodoidea</taxon>
        <taxon>Ixodidae</taxon>
        <taxon>Rhipicephalinae</taxon>
        <taxon>Rhipicephalus</taxon>
        <taxon>Boophilus</taxon>
    </lineage>
</organism>
<evidence type="ECO:0000313" key="4">
    <source>
        <dbReference type="Proteomes" id="UP000821866"/>
    </source>
</evidence>
<feature type="domain" description="FAD-binding 8" evidence="2">
    <location>
        <begin position="43"/>
        <end position="114"/>
    </location>
</feature>
<dbReference type="Pfam" id="PF08022">
    <property type="entry name" value="FAD_binding_8"/>
    <property type="match status" value="1"/>
</dbReference>
<comment type="caution">
    <text evidence="3">The sequence shown here is derived from an EMBL/GenBank/DDBJ whole genome shotgun (WGS) entry which is preliminary data.</text>
</comment>
<evidence type="ECO:0000256" key="1">
    <source>
        <dbReference type="ARBA" id="ARBA00023002"/>
    </source>
</evidence>
<gene>
    <name evidence="3" type="ORF">HPB51_014306</name>
</gene>
<dbReference type="GO" id="GO:0043020">
    <property type="term" value="C:NADPH oxidase complex"/>
    <property type="evidence" value="ECO:0007669"/>
    <property type="project" value="TreeGrafter"/>
</dbReference>
<keyword evidence="4" id="KW-1185">Reference proteome</keyword>
<keyword evidence="1" id="KW-0560">Oxidoreductase</keyword>
<accession>A0A9J6D9V7</accession>
<dbReference type="Gene3D" id="2.40.30.10">
    <property type="entry name" value="Translation factors"/>
    <property type="match status" value="1"/>
</dbReference>
<dbReference type="GO" id="GO:0016175">
    <property type="term" value="F:superoxide-generating NAD(P)H oxidase activity"/>
    <property type="evidence" value="ECO:0007669"/>
    <property type="project" value="TreeGrafter"/>
</dbReference>
<dbReference type="InterPro" id="IPR050369">
    <property type="entry name" value="RBOH/FRE"/>
</dbReference>
<dbReference type="VEuPathDB" id="VectorBase:LOC119178146"/>
<reference evidence="3" key="2">
    <citation type="submission" date="2021-09" db="EMBL/GenBank/DDBJ databases">
        <authorList>
            <person name="Jia N."/>
            <person name="Wang J."/>
            <person name="Shi W."/>
            <person name="Du L."/>
            <person name="Sun Y."/>
            <person name="Zhan W."/>
            <person name="Jiang J."/>
            <person name="Wang Q."/>
            <person name="Zhang B."/>
            <person name="Ji P."/>
            <person name="Sakyi L.B."/>
            <person name="Cui X."/>
            <person name="Yuan T."/>
            <person name="Jiang B."/>
            <person name="Yang W."/>
            <person name="Lam T.T.-Y."/>
            <person name="Chang Q."/>
            <person name="Ding S."/>
            <person name="Wang X."/>
            <person name="Zhu J."/>
            <person name="Ruan X."/>
            <person name="Zhao L."/>
            <person name="Wei J."/>
            <person name="Que T."/>
            <person name="Du C."/>
            <person name="Cheng J."/>
            <person name="Dai P."/>
            <person name="Han X."/>
            <person name="Huang E."/>
            <person name="Gao Y."/>
            <person name="Liu J."/>
            <person name="Shao H."/>
            <person name="Ye R."/>
            <person name="Li L."/>
            <person name="Wei W."/>
            <person name="Wang X."/>
            <person name="Wang C."/>
            <person name="Huo Q."/>
            <person name="Li W."/>
            <person name="Guo W."/>
            <person name="Chen H."/>
            <person name="Chen S."/>
            <person name="Zhou L."/>
            <person name="Zhou L."/>
            <person name="Ni X."/>
            <person name="Tian J."/>
            <person name="Zhou Y."/>
            <person name="Sheng Y."/>
            <person name="Liu T."/>
            <person name="Pan Y."/>
            <person name="Xia L."/>
            <person name="Li J."/>
            <person name="Zhao F."/>
            <person name="Cao W."/>
        </authorList>
    </citation>
    <scope>NUCLEOTIDE SEQUENCE</scope>
    <source>
        <strain evidence="3">Rmic-2018</strain>
        <tissue evidence="3">Larvae</tissue>
    </source>
</reference>
<dbReference type="GO" id="GO:0042554">
    <property type="term" value="P:superoxide anion generation"/>
    <property type="evidence" value="ECO:0007669"/>
    <property type="project" value="TreeGrafter"/>
</dbReference>
<proteinExistence type="predicted"/>
<dbReference type="GO" id="GO:0006952">
    <property type="term" value="P:defense response"/>
    <property type="evidence" value="ECO:0007669"/>
    <property type="project" value="TreeGrafter"/>
</dbReference>
<dbReference type="InterPro" id="IPR013112">
    <property type="entry name" value="FAD-bd_8"/>
</dbReference>
<evidence type="ECO:0000313" key="3">
    <source>
        <dbReference type="EMBL" id="KAH8018973.1"/>
    </source>
</evidence>
<reference evidence="3" key="1">
    <citation type="journal article" date="2020" name="Cell">
        <title>Large-Scale Comparative Analyses of Tick Genomes Elucidate Their Genetic Diversity and Vector Capacities.</title>
        <authorList>
            <consortium name="Tick Genome and Microbiome Consortium (TIGMIC)"/>
            <person name="Jia N."/>
            <person name="Wang J."/>
            <person name="Shi W."/>
            <person name="Du L."/>
            <person name="Sun Y."/>
            <person name="Zhan W."/>
            <person name="Jiang J.F."/>
            <person name="Wang Q."/>
            <person name="Zhang B."/>
            <person name="Ji P."/>
            <person name="Bell-Sakyi L."/>
            <person name="Cui X.M."/>
            <person name="Yuan T.T."/>
            <person name="Jiang B.G."/>
            <person name="Yang W.F."/>
            <person name="Lam T.T."/>
            <person name="Chang Q.C."/>
            <person name="Ding S.J."/>
            <person name="Wang X.J."/>
            <person name="Zhu J.G."/>
            <person name="Ruan X.D."/>
            <person name="Zhao L."/>
            <person name="Wei J.T."/>
            <person name="Ye R.Z."/>
            <person name="Que T.C."/>
            <person name="Du C.H."/>
            <person name="Zhou Y.H."/>
            <person name="Cheng J.X."/>
            <person name="Dai P.F."/>
            <person name="Guo W.B."/>
            <person name="Han X.H."/>
            <person name="Huang E.J."/>
            <person name="Li L.F."/>
            <person name="Wei W."/>
            <person name="Gao Y.C."/>
            <person name="Liu J.Z."/>
            <person name="Shao H.Z."/>
            <person name="Wang X."/>
            <person name="Wang C.C."/>
            <person name="Yang T.C."/>
            <person name="Huo Q.B."/>
            <person name="Li W."/>
            <person name="Chen H.Y."/>
            <person name="Chen S.E."/>
            <person name="Zhou L.G."/>
            <person name="Ni X.B."/>
            <person name="Tian J.H."/>
            <person name="Sheng Y."/>
            <person name="Liu T."/>
            <person name="Pan Y.S."/>
            <person name="Xia L.Y."/>
            <person name="Li J."/>
            <person name="Zhao F."/>
            <person name="Cao W.C."/>
        </authorList>
    </citation>
    <scope>NUCLEOTIDE SEQUENCE</scope>
    <source>
        <strain evidence="3">Rmic-2018</strain>
    </source>
</reference>
<sequence>MTIGLAFMQQTCTTSIGPGIPAGVKGRSANDARYADLVPYGLVGLVSTDVTRVKFTRPQNFKYQSGQWVCLCCTGFRATEYHSLTLTSPPHENYLSELVKAQRPCTCKLLNYFDLGRQRESMLPKESTRPDRAPSHDIISLVHASLKVRVNLRDITLQAAARRGRFD</sequence>
<dbReference type="SUPFAM" id="SSF63380">
    <property type="entry name" value="Riboflavin synthase domain-like"/>
    <property type="match status" value="1"/>
</dbReference>
<protein>
    <recommendedName>
        <fullName evidence="2">FAD-binding 8 domain-containing protein</fullName>
    </recommendedName>
</protein>
<dbReference type="EMBL" id="JABSTU010000010">
    <property type="protein sequence ID" value="KAH8018973.1"/>
    <property type="molecule type" value="Genomic_DNA"/>
</dbReference>
<dbReference type="PANTHER" id="PTHR11972:SF175">
    <property type="entry name" value="NAD(P)H OXIDASE (H2O2-FORMING)"/>
    <property type="match status" value="1"/>
</dbReference>